<evidence type="ECO:0000256" key="6">
    <source>
        <dbReference type="PIRSR" id="PIRSR005700-1"/>
    </source>
</evidence>
<dbReference type="InterPro" id="IPR038765">
    <property type="entry name" value="Papain-like_cys_pep_sf"/>
</dbReference>
<dbReference type="Proteomes" id="UP000012042">
    <property type="component" value="Chromosome"/>
</dbReference>
<protein>
    <recommendedName>
        <fullName evidence="5">Aminopeptidase</fullName>
    </recommendedName>
</protein>
<evidence type="ECO:0000256" key="1">
    <source>
        <dbReference type="ARBA" id="ARBA00004496"/>
    </source>
</evidence>
<comment type="similarity">
    <text evidence="5">Belongs to the peptidase C1 family.</text>
</comment>
<dbReference type="KEGG" id="lbk:LVISKB_0583"/>
<sequence>MFNLNFTICPIQKMRRLAYNERIVRRVKIVSKEITADQTARYQQALASDASAKVIERAVTHQGILATAADYASEADMSPVFSIDLDTGKVANQKQSGRCWMFAALNTMRHHLADLFKLSDFELSQNYTYFWDKFEKANYFYENVLATADQPTSSRKVAFLMTTPQQDGGQWDMLCAIIEKYGIVPKSVMPETYNSSKSNELNSTLNLKLRKDATILRQLVADKASDDEIAAAKDKMLQEDYRILAFTLGEPVSEFDFEYRDDDKNYHIDKGLTPKTFFDKYVGWDLNDYVSIINAPTADKPYNHTYTVEMLGNVVGGRAVKHLNVSIEDFKQLAIKQLQAGQSVWFGCDVGQESERQKGIMDTKYYDKDALFNVDFSMTKAEKLDYGESLMTHAMVLTGVDLVDGQPTKWKVENSWGEKVGTKGYFVMSDAWLDKYCYQVVVNKQFLPADLKTTQETEEPTVLAPWDPMGALA</sequence>
<dbReference type="GO" id="GO:0006508">
    <property type="term" value="P:proteolysis"/>
    <property type="evidence" value="ECO:0007669"/>
    <property type="project" value="UniProtKB-KW"/>
</dbReference>
<organism evidence="7 8">
    <name type="scientific">Levilactobacillus brevis KB290</name>
    <dbReference type="NCBI Taxonomy" id="1001583"/>
    <lineage>
        <taxon>Bacteria</taxon>
        <taxon>Bacillati</taxon>
        <taxon>Bacillota</taxon>
        <taxon>Bacilli</taxon>
        <taxon>Lactobacillales</taxon>
        <taxon>Lactobacillaceae</taxon>
        <taxon>Levilactobacillus</taxon>
    </lineage>
</organism>
<reference evidence="7 8" key="1">
    <citation type="journal article" date="2013" name="PLoS ONE">
        <title>Genomic Analysis by Deep Sequencing of the Probiotic Lactobacillus brevis KB290 Harboring Nine Plasmids Reveals Genomic Stability.</title>
        <authorList>
            <person name="Fukao M."/>
            <person name="Oshima K."/>
            <person name="Morita H."/>
            <person name="Toh H."/>
            <person name="Suda W."/>
            <person name="Kim S.W."/>
            <person name="Suzuki S."/>
            <person name="Yakabe T."/>
            <person name="Hattori M."/>
            <person name="Yajima N."/>
        </authorList>
    </citation>
    <scope>NUCLEOTIDE SEQUENCE [LARGE SCALE GENOMIC DNA]</scope>
    <source>
        <strain evidence="7 8">KB290</strain>
    </source>
</reference>
<dbReference type="CDD" id="cd00585">
    <property type="entry name" value="Peptidase_C1B"/>
    <property type="match status" value="1"/>
</dbReference>
<dbReference type="InterPro" id="IPR025660">
    <property type="entry name" value="Pept_his_AS"/>
</dbReference>
<keyword evidence="3 5" id="KW-0378">Hydrolase</keyword>
<comment type="subcellular location">
    <subcellularLocation>
        <location evidence="1">Cytoplasm</location>
    </subcellularLocation>
</comment>
<keyword evidence="4 5" id="KW-0788">Thiol protease</keyword>
<dbReference type="PIRSF" id="PIRSF005700">
    <property type="entry name" value="PepC"/>
    <property type="match status" value="1"/>
</dbReference>
<dbReference type="PROSITE" id="PS00639">
    <property type="entry name" value="THIOL_PROTEASE_HIS"/>
    <property type="match status" value="1"/>
</dbReference>
<dbReference type="SUPFAM" id="SSF54001">
    <property type="entry name" value="Cysteine proteinases"/>
    <property type="match status" value="1"/>
</dbReference>
<evidence type="ECO:0000256" key="2">
    <source>
        <dbReference type="ARBA" id="ARBA00022670"/>
    </source>
</evidence>
<evidence type="ECO:0000256" key="4">
    <source>
        <dbReference type="ARBA" id="ARBA00022807"/>
    </source>
</evidence>
<dbReference type="EMBL" id="AP012167">
    <property type="protein sequence ID" value="BAN06218.1"/>
    <property type="molecule type" value="Genomic_DNA"/>
</dbReference>
<dbReference type="PANTHER" id="PTHR10363:SF2">
    <property type="entry name" value="BLEOMYCIN HYDROLASE"/>
    <property type="match status" value="1"/>
</dbReference>
<dbReference type="PATRIC" id="fig|1001583.3.peg.573"/>
<name>M5ABM8_LEVBR</name>
<keyword evidence="2 5" id="KW-0645">Protease</keyword>
<accession>M5ABM8</accession>
<dbReference type="InterPro" id="IPR004134">
    <property type="entry name" value="Peptidase_C1B"/>
</dbReference>
<feature type="active site" evidence="6">
    <location>
        <position position="414"/>
    </location>
</feature>
<dbReference type="PROSITE" id="PS00139">
    <property type="entry name" value="THIOL_PROTEASE_CYS"/>
    <property type="match status" value="1"/>
</dbReference>
<dbReference type="Pfam" id="PF03051">
    <property type="entry name" value="Peptidase_C1_2"/>
    <property type="match status" value="1"/>
</dbReference>
<dbReference type="PANTHER" id="PTHR10363">
    <property type="entry name" value="BLEOMYCIN HYDROLASE"/>
    <property type="match status" value="1"/>
</dbReference>
<dbReference type="Gene3D" id="3.90.70.10">
    <property type="entry name" value="Cysteine proteinases"/>
    <property type="match status" value="1"/>
</dbReference>
<dbReference type="AlphaFoldDB" id="M5ABM8"/>
<feature type="active site" evidence="6">
    <location>
        <position position="393"/>
    </location>
</feature>
<feature type="active site" evidence="6">
    <location>
        <position position="99"/>
    </location>
</feature>
<evidence type="ECO:0000256" key="3">
    <source>
        <dbReference type="ARBA" id="ARBA00022801"/>
    </source>
</evidence>
<dbReference type="GO" id="GO:0043418">
    <property type="term" value="P:homocysteine catabolic process"/>
    <property type="evidence" value="ECO:0007669"/>
    <property type="project" value="TreeGrafter"/>
</dbReference>
<gene>
    <name evidence="7" type="ORF">LVISKB_0583</name>
</gene>
<proteinExistence type="inferred from homology"/>
<dbReference type="GO" id="GO:0009636">
    <property type="term" value="P:response to toxic substance"/>
    <property type="evidence" value="ECO:0007669"/>
    <property type="project" value="TreeGrafter"/>
</dbReference>
<evidence type="ECO:0000313" key="7">
    <source>
        <dbReference type="EMBL" id="BAN06218.1"/>
    </source>
</evidence>
<dbReference type="HOGENOM" id="CLU_038600_0_1_9"/>
<dbReference type="InterPro" id="IPR000169">
    <property type="entry name" value="Pept_cys_AS"/>
</dbReference>
<dbReference type="GO" id="GO:0070005">
    <property type="term" value="F:cysteine-type aminopeptidase activity"/>
    <property type="evidence" value="ECO:0007669"/>
    <property type="project" value="InterPro"/>
</dbReference>
<dbReference type="MEROPS" id="C01.086"/>
<evidence type="ECO:0000313" key="8">
    <source>
        <dbReference type="Proteomes" id="UP000012042"/>
    </source>
</evidence>
<keyword evidence="5 7" id="KW-0031">Aminopeptidase</keyword>
<evidence type="ECO:0000256" key="5">
    <source>
        <dbReference type="PIRNR" id="PIRNR005700"/>
    </source>
</evidence>
<dbReference type="GO" id="GO:0005737">
    <property type="term" value="C:cytoplasm"/>
    <property type="evidence" value="ECO:0007669"/>
    <property type="project" value="UniProtKB-SubCell"/>
</dbReference>